<gene>
    <name evidence="2" type="ORF">HHU12_29755</name>
</gene>
<comment type="caution">
    <text evidence="2">The sequence shown here is derived from an EMBL/GenBank/DDBJ whole genome shotgun (WGS) entry which is preliminary data.</text>
</comment>
<dbReference type="Pfam" id="PF14391">
    <property type="entry name" value="DUF4421"/>
    <property type="match status" value="1"/>
</dbReference>
<evidence type="ECO:0000313" key="3">
    <source>
        <dbReference type="Proteomes" id="UP000576082"/>
    </source>
</evidence>
<accession>A0A7X9S0P3</accession>
<feature type="chain" id="PRO_5030715007" evidence="1">
    <location>
        <begin position="23"/>
        <end position="362"/>
    </location>
</feature>
<organism evidence="2 3">
    <name type="scientific">Flammeovirga aprica JL-4</name>
    <dbReference type="NCBI Taxonomy" id="694437"/>
    <lineage>
        <taxon>Bacteria</taxon>
        <taxon>Pseudomonadati</taxon>
        <taxon>Bacteroidota</taxon>
        <taxon>Cytophagia</taxon>
        <taxon>Cytophagales</taxon>
        <taxon>Flammeovirgaceae</taxon>
        <taxon>Flammeovirga</taxon>
    </lineage>
</organism>
<dbReference type="AlphaFoldDB" id="A0A7X9S0P3"/>
<feature type="signal peptide" evidence="1">
    <location>
        <begin position="1"/>
        <end position="22"/>
    </location>
</feature>
<keyword evidence="3" id="KW-1185">Reference proteome</keyword>
<dbReference type="EMBL" id="JABANE010000140">
    <property type="protein sequence ID" value="NME72184.1"/>
    <property type="molecule type" value="Genomic_DNA"/>
</dbReference>
<evidence type="ECO:0000256" key="1">
    <source>
        <dbReference type="SAM" id="SignalP"/>
    </source>
</evidence>
<proteinExistence type="predicted"/>
<dbReference type="InterPro" id="IPR025535">
    <property type="entry name" value="DUF4421"/>
</dbReference>
<keyword evidence="1" id="KW-0732">Signal</keyword>
<evidence type="ECO:0000313" key="2">
    <source>
        <dbReference type="EMBL" id="NME72184.1"/>
    </source>
</evidence>
<sequence length="362" mass="41716">MKIYALLFALSLLLYNENNLYAQSDSTSNVLDHDTTYYKSYNNDLHLRLYSVYKFNNLILTGNGDQGKRIVYSPNGNLNLGFGFNYRGLGINIGINFPAINNDNDKFGKTRKLDMRSYVYGRKVAIDFGLQFYNGFYISEYESRGNFNQSNPPTQLRGDMSINTIGVSTLFVHNHRKFSFRAAFAQTEVQKKTAGSLLYGPYINFLNIKADSSLIPSHIREEYQLEDNIIKGLYGSAGLMGGYAFSLIIYKRFFLTGALALGYGLNYGNTWYETTEGRMNEDVWDTGFKLNTRAAFGYNNRRTYLGFSFVLESYNIATSYDITELYWMGQYRFNIVRRFDWKVPPLDWIMDRLPILKNSGKK</sequence>
<dbReference type="RefSeq" id="WP_169660377.1">
    <property type="nucleotide sequence ID" value="NZ_JABANE010000140.1"/>
</dbReference>
<name>A0A7X9S0P3_9BACT</name>
<dbReference type="Proteomes" id="UP000576082">
    <property type="component" value="Unassembled WGS sequence"/>
</dbReference>
<protein>
    <submittedName>
        <fullName evidence="2">DUF4421 domain-containing protein</fullName>
    </submittedName>
</protein>
<reference evidence="2 3" key="1">
    <citation type="submission" date="2020-04" db="EMBL/GenBank/DDBJ databases">
        <title>Flammeovirga sp. SR4, a novel species isolated from seawater.</title>
        <authorList>
            <person name="Wang X."/>
        </authorList>
    </citation>
    <scope>NUCLEOTIDE SEQUENCE [LARGE SCALE GENOMIC DNA]</scope>
    <source>
        <strain evidence="2 3">ATCC 23126</strain>
    </source>
</reference>